<accession>A0ACB7S9X3</accession>
<keyword evidence="2" id="KW-1185">Reference proteome</keyword>
<dbReference type="Proteomes" id="UP000821845">
    <property type="component" value="Chromosome 5"/>
</dbReference>
<proteinExistence type="predicted"/>
<comment type="caution">
    <text evidence="1">The sequence shown here is derived from an EMBL/GenBank/DDBJ whole genome shotgun (WGS) entry which is preliminary data.</text>
</comment>
<name>A0ACB7S9X3_HYAAI</name>
<sequence length="255" mass="28872">MTTLTRRCNSPAELSGMPVMELTDDDVHCVQQSAAAPGDGEEEHHHGHMTLRLLVVTAGLVTLLMVLAVALVAFRHRDIRDWFQDRKRIGAVYYVKANSGPSSRCSQARYFREQDIDEFRDCFYLNAHSGQIRTLDELTLIMRSLGLSPTITELKKYYKDKGGKISFADFLEIMHAHSEKESIPDEIIKAFKASDRSGSGQISGRELRRILLNWGEKLSPREVDAIFREARISPNGPVQYDDLVRVVCAPVPDYY</sequence>
<gene>
    <name evidence="1" type="ORF">HPB50_025238</name>
</gene>
<protein>
    <submittedName>
        <fullName evidence="1">Uncharacterized protein</fullName>
    </submittedName>
</protein>
<reference evidence="1" key="1">
    <citation type="submission" date="2020-05" db="EMBL/GenBank/DDBJ databases">
        <title>Large-scale comparative analyses of tick genomes elucidate their genetic diversity and vector capacities.</title>
        <authorList>
            <person name="Jia N."/>
            <person name="Wang J."/>
            <person name="Shi W."/>
            <person name="Du L."/>
            <person name="Sun Y."/>
            <person name="Zhan W."/>
            <person name="Jiang J."/>
            <person name="Wang Q."/>
            <person name="Zhang B."/>
            <person name="Ji P."/>
            <person name="Sakyi L.B."/>
            <person name="Cui X."/>
            <person name="Yuan T."/>
            <person name="Jiang B."/>
            <person name="Yang W."/>
            <person name="Lam T.T.-Y."/>
            <person name="Chang Q."/>
            <person name="Ding S."/>
            <person name="Wang X."/>
            <person name="Zhu J."/>
            <person name="Ruan X."/>
            <person name="Zhao L."/>
            <person name="Wei J."/>
            <person name="Que T."/>
            <person name="Du C."/>
            <person name="Cheng J."/>
            <person name="Dai P."/>
            <person name="Han X."/>
            <person name="Huang E."/>
            <person name="Gao Y."/>
            <person name="Liu J."/>
            <person name="Shao H."/>
            <person name="Ye R."/>
            <person name="Li L."/>
            <person name="Wei W."/>
            <person name="Wang X."/>
            <person name="Wang C."/>
            <person name="Yang T."/>
            <person name="Huo Q."/>
            <person name="Li W."/>
            <person name="Guo W."/>
            <person name="Chen H."/>
            <person name="Zhou L."/>
            <person name="Ni X."/>
            <person name="Tian J."/>
            <person name="Zhou Y."/>
            <person name="Sheng Y."/>
            <person name="Liu T."/>
            <person name="Pan Y."/>
            <person name="Xia L."/>
            <person name="Li J."/>
            <person name="Zhao F."/>
            <person name="Cao W."/>
        </authorList>
    </citation>
    <scope>NUCLEOTIDE SEQUENCE</scope>
    <source>
        <strain evidence="1">Hyas-2018</strain>
    </source>
</reference>
<dbReference type="EMBL" id="CM023485">
    <property type="protein sequence ID" value="KAH6931553.1"/>
    <property type="molecule type" value="Genomic_DNA"/>
</dbReference>
<organism evidence="1 2">
    <name type="scientific">Hyalomma asiaticum</name>
    <name type="common">Tick</name>
    <dbReference type="NCBI Taxonomy" id="266040"/>
    <lineage>
        <taxon>Eukaryota</taxon>
        <taxon>Metazoa</taxon>
        <taxon>Ecdysozoa</taxon>
        <taxon>Arthropoda</taxon>
        <taxon>Chelicerata</taxon>
        <taxon>Arachnida</taxon>
        <taxon>Acari</taxon>
        <taxon>Parasitiformes</taxon>
        <taxon>Ixodida</taxon>
        <taxon>Ixodoidea</taxon>
        <taxon>Ixodidae</taxon>
        <taxon>Hyalomminae</taxon>
        <taxon>Hyalomma</taxon>
    </lineage>
</organism>
<evidence type="ECO:0000313" key="2">
    <source>
        <dbReference type="Proteomes" id="UP000821845"/>
    </source>
</evidence>
<evidence type="ECO:0000313" key="1">
    <source>
        <dbReference type="EMBL" id="KAH6931553.1"/>
    </source>
</evidence>